<comment type="subunit">
    <text evidence="9">Forms a complex with SecD. Part of the essential Sec protein translocation apparatus which comprises SecA, SecYEG and auxiliary proteins SecDF-YajC and YidC.</text>
</comment>
<dbReference type="SUPFAM" id="SSF82866">
    <property type="entry name" value="Multidrug efflux transporter AcrB transmembrane domain"/>
    <property type="match status" value="1"/>
</dbReference>
<dbReference type="NCBIfam" id="TIGR00916">
    <property type="entry name" value="2A0604s01"/>
    <property type="match status" value="1"/>
</dbReference>
<dbReference type="HAMAP" id="MF_01464_B">
    <property type="entry name" value="SecF_B"/>
    <property type="match status" value="1"/>
</dbReference>
<organism evidence="11 12">
    <name type="scientific">Anaplasma platys</name>
    <dbReference type="NCBI Taxonomy" id="949"/>
    <lineage>
        <taxon>Bacteria</taxon>
        <taxon>Pseudomonadati</taxon>
        <taxon>Pseudomonadota</taxon>
        <taxon>Alphaproteobacteria</taxon>
        <taxon>Rickettsiales</taxon>
        <taxon>Anaplasmataceae</taxon>
        <taxon>Anaplasma</taxon>
    </lineage>
</organism>
<comment type="subcellular location">
    <subcellularLocation>
        <location evidence="1 9">Cell membrane</location>
        <topology evidence="1 9">Multi-pass membrane protein</topology>
    </subcellularLocation>
</comment>
<gene>
    <name evidence="9 11" type="primary">secF</name>
    <name evidence="11" type="ORF">ANPL_04335</name>
</gene>
<dbReference type="Proteomes" id="UP000500930">
    <property type="component" value="Chromosome"/>
</dbReference>
<dbReference type="InterPro" id="IPR055344">
    <property type="entry name" value="SecD_SecF_C_bact"/>
</dbReference>
<dbReference type="GO" id="GO:0065002">
    <property type="term" value="P:intracellular protein transmembrane transport"/>
    <property type="evidence" value="ECO:0007669"/>
    <property type="project" value="UniProtKB-UniRule"/>
</dbReference>
<evidence type="ECO:0000256" key="9">
    <source>
        <dbReference type="HAMAP-Rule" id="MF_01464"/>
    </source>
</evidence>
<dbReference type="InterPro" id="IPR022645">
    <property type="entry name" value="SecD/SecF_bac"/>
</dbReference>
<reference evidence="11 12" key="1">
    <citation type="journal article" date="2020" name="Pathogens">
        <title>First Whole Genome Sequence of Anaplasma platys, an Obligate Intracellular Rickettsial Pathogen of Dogs.</title>
        <authorList>
            <person name="Llanes A."/>
            <person name="Rajeev S."/>
        </authorList>
    </citation>
    <scope>NUCLEOTIDE SEQUENCE [LARGE SCALE GENOMIC DNA]</scope>
    <source>
        <strain evidence="11 12">S3</strain>
    </source>
</reference>
<sequence>MVLRIIPDGISFNFVRWGGVALAASVFLVVLSVALVCLKGVVLGTDFTGGVVLQFQVDGSAADAEGVSSALISAGLKGISVQSFDEKEGREFMVVFRDKVLSGTNDSVNVVKDALRSLGEITYKKVDFVGAQIGFVQVREGIFAVVCALVCMFLYLWFRFRWQFALGGVLALVHDIVITMGMVSVTGIEFGLPALAAVLMIIGYSVNDSVVIYDRVRELLNNAKSGDVVEVINTSINSTLSRTLLTSSTTVLATVPLILLCDGAVRDIGIIAAFGVIVGTYSSIFVSTIPFVGSLRNDMLQTKESSL</sequence>
<dbReference type="GO" id="GO:0006605">
    <property type="term" value="P:protein targeting"/>
    <property type="evidence" value="ECO:0007669"/>
    <property type="project" value="UniProtKB-UniRule"/>
</dbReference>
<dbReference type="NCBIfam" id="TIGR00966">
    <property type="entry name" value="transloc_SecF"/>
    <property type="match status" value="1"/>
</dbReference>
<feature type="transmembrane region" description="Helical" evidence="9">
    <location>
        <begin position="268"/>
        <end position="292"/>
    </location>
</feature>
<keyword evidence="12" id="KW-1185">Reference proteome</keyword>
<keyword evidence="4 9" id="KW-0812">Transmembrane</keyword>
<evidence type="ECO:0000256" key="6">
    <source>
        <dbReference type="ARBA" id="ARBA00022989"/>
    </source>
</evidence>
<keyword evidence="5 9" id="KW-0653">Protein transport</keyword>
<evidence type="ECO:0000256" key="7">
    <source>
        <dbReference type="ARBA" id="ARBA00023010"/>
    </source>
</evidence>
<dbReference type="InterPro" id="IPR048634">
    <property type="entry name" value="SecD_SecF_C"/>
</dbReference>
<dbReference type="EMBL" id="CP046391">
    <property type="protein sequence ID" value="QJC27911.1"/>
    <property type="molecule type" value="Genomic_DNA"/>
</dbReference>
<name>A0A858PZ77_9RICK</name>
<dbReference type="GO" id="GO:0005886">
    <property type="term" value="C:plasma membrane"/>
    <property type="evidence" value="ECO:0007669"/>
    <property type="project" value="UniProtKB-SubCell"/>
</dbReference>
<evidence type="ECO:0000256" key="4">
    <source>
        <dbReference type="ARBA" id="ARBA00022692"/>
    </source>
</evidence>
<dbReference type="InterPro" id="IPR022813">
    <property type="entry name" value="SecD/SecF_arch_bac"/>
</dbReference>
<evidence type="ECO:0000313" key="11">
    <source>
        <dbReference type="EMBL" id="QJC27911.1"/>
    </source>
</evidence>
<comment type="similarity">
    <text evidence="9">Belongs to the SecD/SecF family. SecF subfamily.</text>
</comment>
<dbReference type="PANTHER" id="PTHR30081">
    <property type="entry name" value="PROTEIN-EXPORT MEMBRANE PROTEIN SEC"/>
    <property type="match status" value="1"/>
</dbReference>
<keyword evidence="2 9" id="KW-0813">Transport</keyword>
<comment type="function">
    <text evidence="9">Part of the Sec protein translocase complex. Interacts with the SecYEG preprotein conducting channel. SecDF uses the proton motive force (PMF) to complete protein translocation after the ATP-dependent function of SecA.</text>
</comment>
<dbReference type="InterPro" id="IPR022646">
    <property type="entry name" value="SecD/SecF_CS"/>
</dbReference>
<evidence type="ECO:0000256" key="1">
    <source>
        <dbReference type="ARBA" id="ARBA00004651"/>
    </source>
</evidence>
<dbReference type="Gene3D" id="1.20.1640.10">
    <property type="entry name" value="Multidrug efflux transporter AcrB transmembrane domain"/>
    <property type="match status" value="1"/>
</dbReference>
<dbReference type="Pfam" id="PF02355">
    <property type="entry name" value="SecD_SecF_C"/>
    <property type="match status" value="1"/>
</dbReference>
<dbReference type="GO" id="GO:0015450">
    <property type="term" value="F:protein-transporting ATPase activity"/>
    <property type="evidence" value="ECO:0007669"/>
    <property type="project" value="InterPro"/>
</dbReference>
<accession>A0A858PZ77</accession>
<evidence type="ECO:0000313" key="12">
    <source>
        <dbReference type="Proteomes" id="UP000500930"/>
    </source>
</evidence>
<feature type="transmembrane region" description="Helical" evidence="9">
    <location>
        <begin position="164"/>
        <end position="183"/>
    </location>
</feature>
<keyword evidence="7 9" id="KW-0811">Translocation</keyword>
<dbReference type="GO" id="GO:0043952">
    <property type="term" value="P:protein transport by the Sec complex"/>
    <property type="evidence" value="ECO:0007669"/>
    <property type="project" value="UniProtKB-UniRule"/>
</dbReference>
<evidence type="ECO:0000256" key="8">
    <source>
        <dbReference type="ARBA" id="ARBA00023136"/>
    </source>
</evidence>
<evidence type="ECO:0000256" key="2">
    <source>
        <dbReference type="ARBA" id="ARBA00022448"/>
    </source>
</evidence>
<proteinExistence type="inferred from homology"/>
<feature type="domain" description="Protein export membrane protein SecD/SecF C-terminal" evidence="10">
    <location>
        <begin position="111"/>
        <end position="288"/>
    </location>
</feature>
<evidence type="ECO:0000256" key="3">
    <source>
        <dbReference type="ARBA" id="ARBA00022475"/>
    </source>
</evidence>
<protein>
    <recommendedName>
        <fullName evidence="9">Protein-export membrane protein SecF</fullName>
    </recommendedName>
</protein>
<dbReference type="PRINTS" id="PR01755">
    <property type="entry name" value="SECFTRNLCASE"/>
</dbReference>
<dbReference type="PANTHER" id="PTHR30081:SF8">
    <property type="entry name" value="PROTEIN TRANSLOCASE SUBUNIT SECF"/>
    <property type="match status" value="1"/>
</dbReference>
<evidence type="ECO:0000259" key="10">
    <source>
        <dbReference type="Pfam" id="PF02355"/>
    </source>
</evidence>
<keyword evidence="8 9" id="KW-0472">Membrane</keyword>
<dbReference type="Pfam" id="PF07549">
    <property type="entry name" value="Sec_GG"/>
    <property type="match status" value="1"/>
</dbReference>
<keyword evidence="6 9" id="KW-1133">Transmembrane helix</keyword>
<evidence type="ECO:0000256" key="5">
    <source>
        <dbReference type="ARBA" id="ARBA00022927"/>
    </source>
</evidence>
<dbReference type="KEGG" id="aplt:ANPL_04335"/>
<dbReference type="AlphaFoldDB" id="A0A858PZ77"/>
<feature type="transmembrane region" description="Helical" evidence="9">
    <location>
        <begin position="20"/>
        <end position="38"/>
    </location>
</feature>
<feature type="transmembrane region" description="Helical" evidence="9">
    <location>
        <begin position="243"/>
        <end position="261"/>
    </location>
</feature>
<dbReference type="RefSeq" id="WP_169193504.1">
    <property type="nucleotide sequence ID" value="NZ_CP046391.1"/>
</dbReference>
<keyword evidence="3 9" id="KW-1003">Cell membrane</keyword>
<feature type="transmembrane region" description="Helical" evidence="9">
    <location>
        <begin position="141"/>
        <end position="158"/>
    </location>
</feature>
<dbReference type="InterPro" id="IPR005665">
    <property type="entry name" value="SecF_bac"/>
</dbReference>
<feature type="transmembrane region" description="Helical" evidence="9">
    <location>
        <begin position="190"/>
        <end position="207"/>
    </location>
</feature>